<evidence type="ECO:0000259" key="10">
    <source>
        <dbReference type="PROSITE" id="PS51506"/>
    </source>
</evidence>
<dbReference type="SMART" id="SM00184">
    <property type="entry name" value="RING"/>
    <property type="match status" value="1"/>
</dbReference>
<feature type="region of interest" description="Disordered" evidence="7">
    <location>
        <begin position="1"/>
        <end position="20"/>
    </location>
</feature>
<organism evidence="11 12">
    <name type="scientific">Polysphondylium violaceum</name>
    <dbReference type="NCBI Taxonomy" id="133409"/>
    <lineage>
        <taxon>Eukaryota</taxon>
        <taxon>Amoebozoa</taxon>
        <taxon>Evosea</taxon>
        <taxon>Eumycetozoa</taxon>
        <taxon>Dictyostelia</taxon>
        <taxon>Dictyosteliales</taxon>
        <taxon>Dictyosteliaceae</taxon>
        <taxon>Polysphondylium</taxon>
    </lineage>
</organism>
<keyword evidence="3" id="KW-0862">Zinc</keyword>
<dbReference type="SUPFAM" id="SSF47473">
    <property type="entry name" value="EF-hand"/>
    <property type="match status" value="1"/>
</dbReference>
<dbReference type="InterPro" id="IPR036860">
    <property type="entry name" value="SH2_dom_sf"/>
</dbReference>
<keyword evidence="2 5" id="KW-0863">Zinc-finger</keyword>
<evidence type="ECO:0000256" key="1">
    <source>
        <dbReference type="ARBA" id="ARBA00022723"/>
    </source>
</evidence>
<dbReference type="GO" id="GO:0005509">
    <property type="term" value="F:calcium ion binding"/>
    <property type="evidence" value="ECO:0007669"/>
    <property type="project" value="InterPro"/>
</dbReference>
<evidence type="ECO:0000256" key="2">
    <source>
        <dbReference type="ARBA" id="ARBA00022771"/>
    </source>
</evidence>
<dbReference type="InterPro" id="IPR024159">
    <property type="entry name" value="Cbl_PTB"/>
</dbReference>
<dbReference type="OrthoDB" id="3045089at2759"/>
<reference evidence="11" key="1">
    <citation type="submission" date="2020-01" db="EMBL/GenBank/DDBJ databases">
        <title>Development of genomics and gene disruption for Polysphondylium violaceum indicates a role for the polyketide synthase stlB in stalk morphogenesis.</title>
        <authorList>
            <person name="Narita B."/>
            <person name="Kawabe Y."/>
            <person name="Kin K."/>
            <person name="Saito T."/>
            <person name="Gibbs R."/>
            <person name="Kuspa A."/>
            <person name="Muzny D."/>
            <person name="Queller D."/>
            <person name="Richards S."/>
            <person name="Strassman J."/>
            <person name="Sucgang R."/>
            <person name="Worley K."/>
            <person name="Schaap P."/>
        </authorList>
    </citation>
    <scope>NUCLEOTIDE SEQUENCE</scope>
    <source>
        <strain evidence="11">QSvi11</strain>
    </source>
</reference>
<dbReference type="PROSITE" id="PS50089">
    <property type="entry name" value="ZF_RING_2"/>
    <property type="match status" value="1"/>
</dbReference>
<dbReference type="InterPro" id="IPR013083">
    <property type="entry name" value="Znf_RING/FYVE/PHD"/>
</dbReference>
<dbReference type="PROSITE" id="PS50001">
    <property type="entry name" value="SH2"/>
    <property type="match status" value="1"/>
</dbReference>
<dbReference type="SUPFAM" id="SSF57850">
    <property type="entry name" value="RING/U-box"/>
    <property type="match status" value="1"/>
</dbReference>
<feature type="compositionally biased region" description="Polar residues" evidence="7">
    <location>
        <begin position="512"/>
        <end position="522"/>
    </location>
</feature>
<dbReference type="PANTHER" id="PTHR46858:SF5">
    <property type="entry name" value="E3 UBIQUITIN-PROTEIN LIGASE APD1-RELATED"/>
    <property type="match status" value="1"/>
</dbReference>
<evidence type="ECO:0000313" key="11">
    <source>
        <dbReference type="EMBL" id="KAF2069517.1"/>
    </source>
</evidence>
<dbReference type="CDD" id="cd00173">
    <property type="entry name" value="SH2"/>
    <property type="match status" value="1"/>
</dbReference>
<dbReference type="Pfam" id="PF00017">
    <property type="entry name" value="SH2"/>
    <property type="match status" value="1"/>
</dbReference>
<feature type="domain" description="SH2" evidence="8">
    <location>
        <begin position="308"/>
        <end position="381"/>
    </location>
</feature>
<evidence type="ECO:0000256" key="3">
    <source>
        <dbReference type="ARBA" id="ARBA00022833"/>
    </source>
</evidence>
<dbReference type="InterPro" id="IPR000980">
    <property type="entry name" value="SH2"/>
</dbReference>
<sequence>MLSPTTTTTTTTTTRINSNSNSNIPSFINVFNSSHSTPSTSSTANRPQQLKINIDIKYKLKSLNCLILLIESIINTLLEYKKNKWLGNQQYSEINNTIVFIKNSISLYEPFEARLSIDYQLLFNSLQNRYQSDSLEYGEQSYLFIIYTIYSYLFKIKDHLEDMKHSKLQQQQQQQHFNSMEILSNVLKTDSLLKQSIDQLLALFPSTLVSWTSAKSPFDHLLQDKGSRLMWDSTIGKNVALVPFDRFTREMESFFKIGLKDYFDSFQYVLDFTQDGYVSPYKLHIFLKWFGPITQCIKCFTDVINAKIISGFISGVEASKYLEGKAVGHYLIRFSKTYPGAFALTFVDHSNQVRHCLIHSVEGGLTLQKPPTVFKTLVEFVLSFSSKLKYAVGPIDLILFPPDHDRILSSTSIPLIIAPEDDSNNNNSSNIPFSSSPNSHSLFMVDPSSSTTTTSSTTTKSKSKKLSPPPTSKHSHENSSSSSSSKHKKTSSSSSPDHSLTLVNFNDEDLDSVQSPQLFNKPTTTSTTSTSNNNDTPSQQPPIFQPEKDICVVCMDRTINTVFLECGHLTCCSQCSVKLKSCPVCREKITRVVTIFRTT</sequence>
<accession>A0A8J4PM18</accession>
<name>A0A8J4PM18_9MYCE</name>
<feature type="domain" description="RING-type" evidence="9">
    <location>
        <begin position="551"/>
        <end position="586"/>
    </location>
</feature>
<dbReference type="EMBL" id="AJWJ01000647">
    <property type="protein sequence ID" value="KAF2069517.1"/>
    <property type="molecule type" value="Genomic_DNA"/>
</dbReference>
<keyword evidence="4" id="KW-0106">Calcium</keyword>
<keyword evidence="6" id="KW-0727">SH2 domain</keyword>
<keyword evidence="1" id="KW-0479">Metal-binding</keyword>
<comment type="caution">
    <text evidence="11">The sequence shown here is derived from an EMBL/GenBank/DDBJ whole genome shotgun (WGS) entry which is preliminary data.</text>
</comment>
<evidence type="ECO:0000256" key="5">
    <source>
        <dbReference type="PROSITE-ProRule" id="PRU00175"/>
    </source>
</evidence>
<feature type="compositionally biased region" description="Low complexity" evidence="7">
    <location>
        <begin position="424"/>
        <end position="460"/>
    </location>
</feature>
<dbReference type="Proteomes" id="UP000695562">
    <property type="component" value="Unassembled WGS sequence"/>
</dbReference>
<dbReference type="SUPFAM" id="SSF55550">
    <property type="entry name" value="SH2 domain"/>
    <property type="match status" value="1"/>
</dbReference>
<dbReference type="Gene3D" id="3.30.40.10">
    <property type="entry name" value="Zinc/RING finger domain, C3HC4 (zinc finger)"/>
    <property type="match status" value="1"/>
</dbReference>
<dbReference type="GO" id="GO:0016567">
    <property type="term" value="P:protein ubiquitination"/>
    <property type="evidence" value="ECO:0007669"/>
    <property type="project" value="TreeGrafter"/>
</dbReference>
<evidence type="ECO:0000256" key="4">
    <source>
        <dbReference type="ARBA" id="ARBA00022837"/>
    </source>
</evidence>
<evidence type="ECO:0008006" key="13">
    <source>
        <dbReference type="Google" id="ProtNLM"/>
    </source>
</evidence>
<dbReference type="PANTHER" id="PTHR46858">
    <property type="entry name" value="OS05G0521000 PROTEIN"/>
    <property type="match status" value="1"/>
</dbReference>
<dbReference type="InterPro" id="IPR001841">
    <property type="entry name" value="Znf_RING"/>
</dbReference>
<dbReference type="GO" id="GO:0008270">
    <property type="term" value="F:zinc ion binding"/>
    <property type="evidence" value="ECO:0007669"/>
    <property type="project" value="UniProtKB-KW"/>
</dbReference>
<dbReference type="Gene3D" id="1.10.238.10">
    <property type="entry name" value="EF-hand"/>
    <property type="match status" value="1"/>
</dbReference>
<protein>
    <recommendedName>
        <fullName evidence="13">RING zinc finger-containing protein</fullName>
    </recommendedName>
</protein>
<dbReference type="PROSITE" id="PS51506">
    <property type="entry name" value="CBL_PTB"/>
    <property type="match status" value="1"/>
</dbReference>
<evidence type="ECO:0000259" key="8">
    <source>
        <dbReference type="PROSITE" id="PS50001"/>
    </source>
</evidence>
<feature type="compositionally biased region" description="Low complexity" evidence="7">
    <location>
        <begin position="523"/>
        <end position="534"/>
    </location>
</feature>
<dbReference type="SMART" id="SM00252">
    <property type="entry name" value="SH2"/>
    <property type="match status" value="1"/>
</dbReference>
<gene>
    <name evidence="11" type="ORF">CYY_009164</name>
</gene>
<dbReference type="AlphaFoldDB" id="A0A8J4PM18"/>
<evidence type="ECO:0000313" key="12">
    <source>
        <dbReference type="Proteomes" id="UP000695562"/>
    </source>
</evidence>
<evidence type="ECO:0000256" key="7">
    <source>
        <dbReference type="SAM" id="MobiDB-lite"/>
    </source>
</evidence>
<dbReference type="InterPro" id="IPR014741">
    <property type="entry name" value="Adaptor_Cbl_EF_hand-like"/>
</dbReference>
<dbReference type="GO" id="GO:0061630">
    <property type="term" value="F:ubiquitin protein ligase activity"/>
    <property type="evidence" value="ECO:0007669"/>
    <property type="project" value="TreeGrafter"/>
</dbReference>
<dbReference type="Pfam" id="PF13920">
    <property type="entry name" value="zf-C3HC4_3"/>
    <property type="match status" value="1"/>
</dbReference>
<dbReference type="CDD" id="cd16501">
    <property type="entry name" value="RING-HC_CblA-like"/>
    <property type="match status" value="1"/>
</dbReference>
<dbReference type="InterPro" id="IPR011992">
    <property type="entry name" value="EF-hand-dom_pair"/>
</dbReference>
<proteinExistence type="predicted"/>
<dbReference type="GO" id="GO:0001784">
    <property type="term" value="F:phosphotyrosine residue binding"/>
    <property type="evidence" value="ECO:0007669"/>
    <property type="project" value="InterPro"/>
</dbReference>
<keyword evidence="12" id="KW-1185">Reference proteome</keyword>
<dbReference type="Gene3D" id="3.30.505.10">
    <property type="entry name" value="SH2 domain"/>
    <property type="match status" value="1"/>
</dbReference>
<feature type="domain" description="Cbl-PTB" evidence="10">
    <location>
        <begin position="48"/>
        <end position="390"/>
    </location>
</feature>
<evidence type="ECO:0000259" key="9">
    <source>
        <dbReference type="PROSITE" id="PS50089"/>
    </source>
</evidence>
<feature type="region of interest" description="Disordered" evidence="7">
    <location>
        <begin position="419"/>
        <end position="542"/>
    </location>
</feature>
<dbReference type="FunFam" id="1.10.1170.10:FF:000002">
    <property type="entry name" value="Baculoviral IAP repeat containing 7"/>
    <property type="match status" value="1"/>
</dbReference>
<dbReference type="Pfam" id="PF02761">
    <property type="entry name" value="Cbl_N2"/>
    <property type="match status" value="1"/>
</dbReference>
<evidence type="ECO:0000256" key="6">
    <source>
        <dbReference type="PROSITE-ProRule" id="PRU00191"/>
    </source>
</evidence>